<dbReference type="InterPro" id="IPR002477">
    <property type="entry name" value="Peptidoglycan-bd-like"/>
</dbReference>
<dbReference type="OrthoDB" id="5177647at2"/>
<dbReference type="GO" id="GO:0008234">
    <property type="term" value="F:cysteine-type peptidase activity"/>
    <property type="evidence" value="ECO:0007669"/>
    <property type="project" value="UniProtKB-KW"/>
</dbReference>
<comment type="similarity">
    <text evidence="1">Belongs to the peptidase C40 family.</text>
</comment>
<dbReference type="GO" id="GO:0006508">
    <property type="term" value="P:proteolysis"/>
    <property type="evidence" value="ECO:0007669"/>
    <property type="project" value="UniProtKB-KW"/>
</dbReference>
<evidence type="ECO:0000313" key="8">
    <source>
        <dbReference type="Proteomes" id="UP000188342"/>
    </source>
</evidence>
<dbReference type="InterPro" id="IPR000064">
    <property type="entry name" value="NLP_P60_dom"/>
</dbReference>
<protein>
    <submittedName>
        <fullName evidence="7">Putative secreted protein</fullName>
    </submittedName>
</protein>
<evidence type="ECO:0000256" key="4">
    <source>
        <dbReference type="ARBA" id="ARBA00022807"/>
    </source>
</evidence>
<dbReference type="RefSeq" id="WP_094763850.1">
    <property type="nucleotide sequence ID" value="NZ_FUKQ01000012.1"/>
</dbReference>
<accession>A0A1R4IU87</accession>
<dbReference type="PANTHER" id="PTHR47359:SF3">
    <property type="entry name" value="NLP_P60 DOMAIN-CONTAINING PROTEIN-RELATED"/>
    <property type="match status" value="1"/>
</dbReference>
<gene>
    <name evidence="7" type="ORF">FM114_03730</name>
</gene>
<evidence type="ECO:0000256" key="2">
    <source>
        <dbReference type="ARBA" id="ARBA00022670"/>
    </source>
</evidence>
<dbReference type="Gene3D" id="3.90.1720.10">
    <property type="entry name" value="endopeptidase domain like (from Nostoc punctiforme)"/>
    <property type="match status" value="1"/>
</dbReference>
<proteinExistence type="inferred from homology"/>
<keyword evidence="3" id="KW-0378">Hydrolase</keyword>
<dbReference type="InterPro" id="IPR036366">
    <property type="entry name" value="PGBDSf"/>
</dbReference>
<evidence type="ECO:0000256" key="3">
    <source>
        <dbReference type="ARBA" id="ARBA00022801"/>
    </source>
</evidence>
<feature type="domain" description="NlpC/P60" evidence="6">
    <location>
        <begin position="146"/>
        <end position="260"/>
    </location>
</feature>
<dbReference type="Pfam" id="PF00877">
    <property type="entry name" value="NLPC_P60"/>
    <property type="match status" value="1"/>
</dbReference>
<dbReference type="Proteomes" id="UP000188342">
    <property type="component" value="Unassembled WGS sequence"/>
</dbReference>
<dbReference type="InterPro" id="IPR038765">
    <property type="entry name" value="Papain-like_cys_pep_sf"/>
</dbReference>
<feature type="signal peptide" evidence="5">
    <location>
        <begin position="1"/>
        <end position="23"/>
    </location>
</feature>
<dbReference type="Pfam" id="PF01471">
    <property type="entry name" value="PG_binding_1"/>
    <property type="match status" value="1"/>
</dbReference>
<evidence type="ECO:0000313" key="7">
    <source>
        <dbReference type="EMBL" id="SJN23402.1"/>
    </source>
</evidence>
<keyword evidence="2" id="KW-0645">Protease</keyword>
<evidence type="ECO:0000256" key="1">
    <source>
        <dbReference type="ARBA" id="ARBA00007074"/>
    </source>
</evidence>
<keyword evidence="4" id="KW-0788">Thiol protease</keyword>
<keyword evidence="5" id="KW-0732">Signal</keyword>
<dbReference type="Gene3D" id="1.10.101.10">
    <property type="entry name" value="PGBD-like superfamily/PGBD"/>
    <property type="match status" value="1"/>
</dbReference>
<dbReference type="InterPro" id="IPR036365">
    <property type="entry name" value="PGBD-like_sf"/>
</dbReference>
<organism evidence="7 8">
    <name type="scientific">Luteococcus japonicus LSP_Lj1</name>
    <dbReference type="NCBI Taxonomy" id="1255658"/>
    <lineage>
        <taxon>Bacteria</taxon>
        <taxon>Bacillati</taxon>
        <taxon>Actinomycetota</taxon>
        <taxon>Actinomycetes</taxon>
        <taxon>Propionibacteriales</taxon>
        <taxon>Propionibacteriaceae</taxon>
        <taxon>Luteococcus</taxon>
    </lineage>
</organism>
<dbReference type="SUPFAM" id="SSF47090">
    <property type="entry name" value="PGBD-like"/>
    <property type="match status" value="1"/>
</dbReference>
<sequence length="260" mass="27072">MSNLTKSLMAVTASAAVGFGSFAGATAPAEAAGLRCSTTRLSTPCSKQNARAITTYVKYGSKGKSVKHLQRALSQVGYRVSDTGYFGPATRTQLKKYQASRKLSAVGSVNSSTLHALRVGAGAKRVSVKKASTARSAVTSSYSSSSSKGTRAVSFAYSQIGKPYRYGATGPSSYDCSGLTGAAWRSAGKSIPRTSHAQLGGLKRVSKSSLKPGDIVGFHGGGHVGIYVGNGYIIHAPRTGQNVKKVPMSQMRFYSAVRPA</sequence>
<dbReference type="PANTHER" id="PTHR47359">
    <property type="entry name" value="PEPTIDOGLYCAN DL-ENDOPEPTIDASE CWLO"/>
    <property type="match status" value="1"/>
</dbReference>
<dbReference type="PROSITE" id="PS51935">
    <property type="entry name" value="NLPC_P60"/>
    <property type="match status" value="1"/>
</dbReference>
<reference evidence="7 8" key="1">
    <citation type="submission" date="2017-02" db="EMBL/GenBank/DDBJ databases">
        <authorList>
            <person name="Peterson S.W."/>
        </authorList>
    </citation>
    <scope>NUCLEOTIDE SEQUENCE [LARGE SCALE GENOMIC DNA]</scope>
    <source>
        <strain evidence="7 8">LSP_Lj1</strain>
    </source>
</reference>
<dbReference type="EMBL" id="FUKQ01000012">
    <property type="protein sequence ID" value="SJN23402.1"/>
    <property type="molecule type" value="Genomic_DNA"/>
</dbReference>
<dbReference type="InterPro" id="IPR051794">
    <property type="entry name" value="PG_Endopeptidase_C40"/>
</dbReference>
<name>A0A1R4IU87_9ACTN</name>
<dbReference type="SUPFAM" id="SSF54001">
    <property type="entry name" value="Cysteine proteinases"/>
    <property type="match status" value="1"/>
</dbReference>
<dbReference type="STRING" id="1255658.FM114_03730"/>
<dbReference type="AlphaFoldDB" id="A0A1R4IU87"/>
<evidence type="ECO:0000256" key="5">
    <source>
        <dbReference type="SAM" id="SignalP"/>
    </source>
</evidence>
<evidence type="ECO:0000259" key="6">
    <source>
        <dbReference type="PROSITE" id="PS51935"/>
    </source>
</evidence>
<keyword evidence="8" id="KW-1185">Reference proteome</keyword>
<feature type="chain" id="PRO_5039536972" evidence="5">
    <location>
        <begin position="24"/>
        <end position="260"/>
    </location>
</feature>